<dbReference type="AlphaFoldDB" id="A0A4Z0J754"/>
<dbReference type="Proteomes" id="UP000297348">
    <property type="component" value="Unassembled WGS sequence"/>
</dbReference>
<comment type="caution">
    <text evidence="2">The sequence shown here is derived from an EMBL/GenBank/DDBJ whole genome shotgun (WGS) entry which is preliminary data.</text>
</comment>
<organism evidence="2 3">
    <name type="scientific">Levilactobacillus suantsaiihabitans</name>
    <dbReference type="NCBI Taxonomy" id="2487722"/>
    <lineage>
        <taxon>Bacteria</taxon>
        <taxon>Bacillati</taxon>
        <taxon>Bacillota</taxon>
        <taxon>Bacilli</taxon>
        <taxon>Lactobacillales</taxon>
        <taxon>Lactobacillaceae</taxon>
        <taxon>Levilactobacillus</taxon>
    </lineage>
</organism>
<evidence type="ECO:0000313" key="2">
    <source>
        <dbReference type="EMBL" id="TGD17794.1"/>
    </source>
</evidence>
<keyword evidence="3" id="KW-1185">Reference proteome</keyword>
<reference evidence="2 3" key="1">
    <citation type="submission" date="2018-10" db="EMBL/GenBank/DDBJ databases">
        <title>Lactobacillus sp. R7 and Lactobacillus sp. R19 isolated from fermented mustard green product of Taiwan.</title>
        <authorList>
            <person name="Lin S.-T."/>
        </authorList>
    </citation>
    <scope>NUCLEOTIDE SEQUENCE [LARGE SCALE GENOMIC DNA]</scope>
    <source>
        <strain evidence="2 3">BCRC 81129</strain>
    </source>
</reference>
<accession>A0A4Z0J754</accession>
<feature type="region of interest" description="Disordered" evidence="1">
    <location>
        <begin position="36"/>
        <end position="59"/>
    </location>
</feature>
<evidence type="ECO:0000256" key="1">
    <source>
        <dbReference type="SAM" id="MobiDB-lite"/>
    </source>
</evidence>
<gene>
    <name evidence="2" type="ORF">EGT51_10945</name>
</gene>
<dbReference type="EMBL" id="RKLX01000022">
    <property type="protein sequence ID" value="TGD17794.1"/>
    <property type="molecule type" value="Genomic_DNA"/>
</dbReference>
<evidence type="ECO:0000313" key="3">
    <source>
        <dbReference type="Proteomes" id="UP000297348"/>
    </source>
</evidence>
<proteinExistence type="predicted"/>
<protein>
    <submittedName>
        <fullName evidence="2">Uncharacterized protein</fullName>
    </submittedName>
</protein>
<name>A0A4Z0J754_9LACO</name>
<sequence length="83" mass="8999">MEPAVSAVLAEVFSQPTARDDLRDWRFLPGFQANRKTAPQAGGVPQSRPHPSLTQAPGFDNFECQNTAVTPISALISLSTFKN</sequence>